<keyword evidence="2" id="KW-0812">Transmembrane</keyword>
<sequence>MEKTSIWKAMIKTPALIALIVYTFLSLWFVGGLSVFHLYLIATNQSTYENFRYRNDRLTNPYGKGVVGNFMEIFCTSIPPSKNKFRAKIHKESAIPPKSVGGSFQDPDSGMAKDDVETGRKPVWNEPMSGKSQYQGQLRLDDDMD</sequence>
<feature type="transmembrane region" description="Helical" evidence="2">
    <location>
        <begin position="15"/>
        <end position="42"/>
    </location>
</feature>
<dbReference type="Proteomes" id="UP000594638">
    <property type="component" value="Unassembled WGS sequence"/>
</dbReference>
<comment type="caution">
    <text evidence="3">The sequence shown here is derived from an EMBL/GenBank/DDBJ whole genome shotgun (WGS) entry which is preliminary data.</text>
</comment>
<keyword evidence="2" id="KW-0472">Membrane</keyword>
<feature type="region of interest" description="Disordered" evidence="1">
    <location>
        <begin position="92"/>
        <end position="145"/>
    </location>
</feature>
<proteinExistence type="predicted"/>
<organism evidence="3 4">
    <name type="scientific">Olea europaea subsp. europaea</name>
    <dbReference type="NCBI Taxonomy" id="158383"/>
    <lineage>
        <taxon>Eukaryota</taxon>
        <taxon>Viridiplantae</taxon>
        <taxon>Streptophyta</taxon>
        <taxon>Embryophyta</taxon>
        <taxon>Tracheophyta</taxon>
        <taxon>Spermatophyta</taxon>
        <taxon>Magnoliopsida</taxon>
        <taxon>eudicotyledons</taxon>
        <taxon>Gunneridae</taxon>
        <taxon>Pentapetalae</taxon>
        <taxon>asterids</taxon>
        <taxon>lamiids</taxon>
        <taxon>Lamiales</taxon>
        <taxon>Oleaceae</taxon>
        <taxon>Oleeae</taxon>
        <taxon>Olea</taxon>
    </lineage>
</organism>
<keyword evidence="4" id="KW-1185">Reference proteome</keyword>
<evidence type="ECO:0000256" key="2">
    <source>
        <dbReference type="SAM" id="Phobius"/>
    </source>
</evidence>
<evidence type="ECO:0000313" key="4">
    <source>
        <dbReference type="Proteomes" id="UP000594638"/>
    </source>
</evidence>
<keyword evidence="2" id="KW-1133">Transmembrane helix</keyword>
<dbReference type="OrthoDB" id="4096362at2759"/>
<feature type="compositionally biased region" description="Basic and acidic residues" evidence="1">
    <location>
        <begin position="111"/>
        <end position="120"/>
    </location>
</feature>
<evidence type="ECO:0000256" key="1">
    <source>
        <dbReference type="SAM" id="MobiDB-lite"/>
    </source>
</evidence>
<reference evidence="3 4" key="1">
    <citation type="submission" date="2019-12" db="EMBL/GenBank/DDBJ databases">
        <authorList>
            <person name="Alioto T."/>
            <person name="Alioto T."/>
            <person name="Gomez Garrido J."/>
        </authorList>
    </citation>
    <scope>NUCLEOTIDE SEQUENCE [LARGE SCALE GENOMIC DNA]</scope>
</reference>
<evidence type="ECO:0000313" key="3">
    <source>
        <dbReference type="EMBL" id="CAA3003187.1"/>
    </source>
</evidence>
<protein>
    <submittedName>
        <fullName evidence="3">Probable S-acyltransferase 7</fullName>
    </submittedName>
</protein>
<dbReference type="EMBL" id="CACTIH010005933">
    <property type="protein sequence ID" value="CAA3003187.1"/>
    <property type="molecule type" value="Genomic_DNA"/>
</dbReference>
<dbReference type="Gramene" id="OE9A049107T1">
    <property type="protein sequence ID" value="OE9A049107C1"/>
    <property type="gene ID" value="OE9A049107"/>
</dbReference>
<name>A0A8S0TDX9_OLEEU</name>
<dbReference type="AlphaFoldDB" id="A0A8S0TDX9"/>
<accession>A0A8S0TDX9</accession>
<gene>
    <name evidence="3" type="ORF">OLEA9_A049107</name>
</gene>